<organism evidence="2 3">
    <name type="scientific">Pseudochelatococcus contaminans</name>
    <dbReference type="NCBI Taxonomy" id="1538103"/>
    <lineage>
        <taxon>Bacteria</taxon>
        <taxon>Pseudomonadati</taxon>
        <taxon>Pseudomonadota</taxon>
        <taxon>Alphaproteobacteria</taxon>
        <taxon>Hyphomicrobiales</taxon>
        <taxon>Chelatococcaceae</taxon>
        <taxon>Pseudochelatococcus</taxon>
    </lineage>
</organism>
<sequence>MHLPRSAAPTTAPRRVGEFPDTSLNAGASSLSGGATCIAGSLGLSGVSYAG</sequence>
<evidence type="ECO:0000313" key="3">
    <source>
        <dbReference type="Proteomes" id="UP000537592"/>
    </source>
</evidence>
<dbReference type="AlphaFoldDB" id="A0A7W5Z6D2"/>
<accession>A0A7W5Z6D2</accession>
<dbReference type="Proteomes" id="UP000537592">
    <property type="component" value="Unassembled WGS sequence"/>
</dbReference>
<name>A0A7W5Z6D2_9HYPH</name>
<reference evidence="2 3" key="1">
    <citation type="submission" date="2020-08" db="EMBL/GenBank/DDBJ databases">
        <title>Genomic Encyclopedia of Type Strains, Phase IV (KMG-IV): sequencing the most valuable type-strain genomes for metagenomic binning, comparative biology and taxonomic classification.</title>
        <authorList>
            <person name="Goeker M."/>
        </authorList>
    </citation>
    <scope>NUCLEOTIDE SEQUENCE [LARGE SCALE GENOMIC DNA]</scope>
    <source>
        <strain evidence="2 3">DSM 28760</strain>
    </source>
</reference>
<keyword evidence="3" id="KW-1185">Reference proteome</keyword>
<evidence type="ECO:0000313" key="2">
    <source>
        <dbReference type="EMBL" id="MBB3810942.1"/>
    </source>
</evidence>
<protein>
    <submittedName>
        <fullName evidence="2">Uncharacterized protein</fullName>
    </submittedName>
</protein>
<evidence type="ECO:0000256" key="1">
    <source>
        <dbReference type="SAM" id="MobiDB-lite"/>
    </source>
</evidence>
<gene>
    <name evidence="2" type="ORF">FHS81_003052</name>
</gene>
<dbReference type="EMBL" id="JACICC010000009">
    <property type="protein sequence ID" value="MBB3810942.1"/>
    <property type="molecule type" value="Genomic_DNA"/>
</dbReference>
<comment type="caution">
    <text evidence="2">The sequence shown here is derived from an EMBL/GenBank/DDBJ whole genome shotgun (WGS) entry which is preliminary data.</text>
</comment>
<feature type="region of interest" description="Disordered" evidence="1">
    <location>
        <begin position="1"/>
        <end position="25"/>
    </location>
</feature>
<proteinExistence type="predicted"/>